<name>A0A6N2K5B8_SALVM</name>
<feature type="region of interest" description="Disordered" evidence="1">
    <location>
        <begin position="1"/>
        <end position="69"/>
    </location>
</feature>
<organism evidence="2">
    <name type="scientific">Salix viminalis</name>
    <name type="common">Common osier</name>
    <name type="synonym">Basket willow</name>
    <dbReference type="NCBI Taxonomy" id="40686"/>
    <lineage>
        <taxon>Eukaryota</taxon>
        <taxon>Viridiplantae</taxon>
        <taxon>Streptophyta</taxon>
        <taxon>Embryophyta</taxon>
        <taxon>Tracheophyta</taxon>
        <taxon>Spermatophyta</taxon>
        <taxon>Magnoliopsida</taxon>
        <taxon>eudicotyledons</taxon>
        <taxon>Gunneridae</taxon>
        <taxon>Pentapetalae</taxon>
        <taxon>rosids</taxon>
        <taxon>fabids</taxon>
        <taxon>Malpighiales</taxon>
        <taxon>Salicaceae</taxon>
        <taxon>Saliceae</taxon>
        <taxon>Salix</taxon>
    </lineage>
</organism>
<feature type="compositionally biased region" description="Basic and acidic residues" evidence="1">
    <location>
        <begin position="52"/>
        <end position="69"/>
    </location>
</feature>
<feature type="compositionally biased region" description="Acidic residues" evidence="1">
    <location>
        <begin position="15"/>
        <end position="25"/>
    </location>
</feature>
<reference evidence="2" key="1">
    <citation type="submission" date="2019-03" db="EMBL/GenBank/DDBJ databases">
        <authorList>
            <person name="Mank J."/>
            <person name="Almeida P."/>
        </authorList>
    </citation>
    <scope>NUCLEOTIDE SEQUENCE</scope>
    <source>
        <strain evidence="2">78183</strain>
    </source>
</reference>
<evidence type="ECO:0000256" key="1">
    <source>
        <dbReference type="SAM" id="MobiDB-lite"/>
    </source>
</evidence>
<sequence length="118" mass="13411">MAMKMKSLVFHEDSAEVEPDSDTDDKDYNGIFDAEDSEEESSESSNCVVEMSSKEEWENLSEKTSTKRKRTCDYKEDEVVRILADSILDQAEAPFKEGNEPVKEPTLPLKFTFGVEES</sequence>
<accession>A0A6N2K5B8</accession>
<feature type="compositionally biased region" description="Acidic residues" evidence="1">
    <location>
        <begin position="33"/>
        <end position="42"/>
    </location>
</feature>
<proteinExistence type="predicted"/>
<feature type="compositionally biased region" description="Basic and acidic residues" evidence="1">
    <location>
        <begin position="94"/>
        <end position="103"/>
    </location>
</feature>
<feature type="region of interest" description="Disordered" evidence="1">
    <location>
        <begin position="94"/>
        <end position="118"/>
    </location>
</feature>
<evidence type="ECO:0000313" key="2">
    <source>
        <dbReference type="EMBL" id="VFU23344.1"/>
    </source>
</evidence>
<protein>
    <submittedName>
        <fullName evidence="2">Uncharacterized protein</fullName>
    </submittedName>
</protein>
<dbReference type="EMBL" id="CAADRP010000113">
    <property type="protein sequence ID" value="VFU23344.1"/>
    <property type="molecule type" value="Genomic_DNA"/>
</dbReference>
<dbReference type="AlphaFoldDB" id="A0A6N2K5B8"/>
<gene>
    <name evidence="2" type="ORF">SVIM_LOCUS34472</name>
</gene>